<evidence type="ECO:0000256" key="6">
    <source>
        <dbReference type="ARBA" id="ARBA00022679"/>
    </source>
</evidence>
<protein>
    <recommendedName>
        <fullName evidence="14">Sensor-like histidine kinase SenX3</fullName>
        <ecNumber evidence="3">2.7.13.3</ecNumber>
    </recommendedName>
</protein>
<dbReference type="InterPro" id="IPR050351">
    <property type="entry name" value="BphY/WalK/GraS-like"/>
</dbReference>
<dbReference type="Pfam" id="PF02518">
    <property type="entry name" value="HATPase_c"/>
    <property type="match status" value="1"/>
</dbReference>
<dbReference type="PANTHER" id="PTHR42878:SF14">
    <property type="entry name" value="OSMOLARITY TWO-COMPONENT SYSTEM PROTEIN SSK1"/>
    <property type="match status" value="1"/>
</dbReference>
<dbReference type="Proteomes" id="UP000053060">
    <property type="component" value="Unassembled WGS sequence"/>
</dbReference>
<evidence type="ECO:0000256" key="2">
    <source>
        <dbReference type="ARBA" id="ARBA00004651"/>
    </source>
</evidence>
<dbReference type="SUPFAM" id="SSF55874">
    <property type="entry name" value="ATPase domain of HSP90 chaperone/DNA topoisomerase II/histidine kinase"/>
    <property type="match status" value="1"/>
</dbReference>
<dbReference type="SMART" id="SM00387">
    <property type="entry name" value="HATPase_c"/>
    <property type="match status" value="1"/>
</dbReference>
<gene>
    <name evidence="17" type="ORF">Z045_11495</name>
</gene>
<proteinExistence type="predicted"/>
<dbReference type="PROSITE" id="PS50109">
    <property type="entry name" value="HIS_KIN"/>
    <property type="match status" value="1"/>
</dbReference>
<dbReference type="InterPro" id="IPR003594">
    <property type="entry name" value="HATPase_dom"/>
</dbReference>
<reference evidence="17 18" key="2">
    <citation type="journal article" date="2016" name="Genome Announc.">
        <title>Draft Genome Sequence of a Versatile Hydrocarbon-Degrading Bacterium, Rhodococcus pyridinivorans Strain KG-16, Collected from Oil Fields in India.</title>
        <authorList>
            <person name="Aggarwal R.K."/>
            <person name="Dawar C."/>
            <person name="Phanindranath R."/>
            <person name="Mutnuri L."/>
            <person name="Dayal A.M."/>
        </authorList>
    </citation>
    <scope>NUCLEOTIDE SEQUENCE [LARGE SCALE GENOMIC DNA]</scope>
    <source>
        <strain evidence="17 18">KG-16</strain>
    </source>
</reference>
<dbReference type="PRINTS" id="PR00344">
    <property type="entry name" value="BCTRLSENSOR"/>
</dbReference>
<dbReference type="Pfam" id="PF17203">
    <property type="entry name" value="sCache_3_2"/>
    <property type="match status" value="1"/>
</dbReference>
<dbReference type="GO" id="GO:0005886">
    <property type="term" value="C:plasma membrane"/>
    <property type="evidence" value="ECO:0007669"/>
    <property type="project" value="UniProtKB-SubCell"/>
</dbReference>
<evidence type="ECO:0000259" key="16">
    <source>
        <dbReference type="PROSITE" id="PS50109"/>
    </source>
</evidence>
<dbReference type="SUPFAM" id="SSF55890">
    <property type="entry name" value="Sporulation response regulatory protein Spo0B"/>
    <property type="match status" value="1"/>
</dbReference>
<keyword evidence="6" id="KW-0808">Transferase</keyword>
<keyword evidence="7" id="KW-0812">Transmembrane</keyword>
<dbReference type="InterPro" id="IPR033463">
    <property type="entry name" value="sCache_3"/>
</dbReference>
<dbReference type="Gene3D" id="3.30.450.20">
    <property type="entry name" value="PAS domain"/>
    <property type="match status" value="2"/>
</dbReference>
<dbReference type="InterPro" id="IPR016120">
    <property type="entry name" value="Sig_transdc_His_kin_SpoOB"/>
</dbReference>
<keyword evidence="5" id="KW-0597">Phosphoprotein</keyword>
<evidence type="ECO:0000256" key="8">
    <source>
        <dbReference type="ARBA" id="ARBA00022741"/>
    </source>
</evidence>
<dbReference type="EMBL" id="AZXY01000005">
    <property type="protein sequence ID" value="KSZ58514.1"/>
    <property type="molecule type" value="Genomic_DNA"/>
</dbReference>
<dbReference type="Pfam" id="PF14689">
    <property type="entry name" value="SPOB_a"/>
    <property type="match status" value="1"/>
</dbReference>
<feature type="chain" id="PRO_5006898485" description="Sensor-like histidine kinase SenX3" evidence="15">
    <location>
        <begin position="28"/>
        <end position="566"/>
    </location>
</feature>
<keyword evidence="12" id="KW-0902">Two-component regulatory system</keyword>
<dbReference type="AlphaFoldDB" id="A0A0V9UKM1"/>
<dbReference type="InterPro" id="IPR005467">
    <property type="entry name" value="His_kinase_dom"/>
</dbReference>
<organism evidence="17 18">
    <name type="scientific">Rhodococcus pyridinivorans KG-16</name>
    <dbReference type="NCBI Taxonomy" id="1441730"/>
    <lineage>
        <taxon>Bacteria</taxon>
        <taxon>Bacillati</taxon>
        <taxon>Actinomycetota</taxon>
        <taxon>Actinomycetes</taxon>
        <taxon>Mycobacteriales</taxon>
        <taxon>Nocardiaceae</taxon>
        <taxon>Rhodococcus</taxon>
    </lineage>
</organism>
<reference evidence="18" key="1">
    <citation type="submission" date="2015-01" db="EMBL/GenBank/DDBJ databases">
        <title>Draft genome sequence of Rhodococcus pyridinivorans strain KG-16, a hydrocarbon-degrading bacterium.</title>
        <authorList>
            <person name="Aggarwal R.K."/>
            <person name="Dawar C."/>
        </authorList>
    </citation>
    <scope>NUCLEOTIDE SEQUENCE [LARGE SCALE GENOMIC DNA]</scope>
    <source>
        <strain evidence="18">KG-16</strain>
    </source>
</reference>
<dbReference type="Gene3D" id="1.10.287.130">
    <property type="match status" value="1"/>
</dbReference>
<comment type="caution">
    <text evidence="17">The sequence shown here is derived from an EMBL/GenBank/DDBJ whole genome shotgun (WGS) entry which is preliminary data.</text>
</comment>
<dbReference type="PANTHER" id="PTHR42878">
    <property type="entry name" value="TWO-COMPONENT HISTIDINE KINASE"/>
    <property type="match status" value="1"/>
</dbReference>
<dbReference type="GO" id="GO:0000156">
    <property type="term" value="F:phosphorelay response regulator activity"/>
    <property type="evidence" value="ECO:0007669"/>
    <property type="project" value="TreeGrafter"/>
</dbReference>
<evidence type="ECO:0000256" key="10">
    <source>
        <dbReference type="ARBA" id="ARBA00022840"/>
    </source>
</evidence>
<evidence type="ECO:0000313" key="18">
    <source>
        <dbReference type="Proteomes" id="UP000053060"/>
    </source>
</evidence>
<keyword evidence="8" id="KW-0547">Nucleotide-binding</keyword>
<evidence type="ECO:0000313" key="17">
    <source>
        <dbReference type="EMBL" id="KSZ58514.1"/>
    </source>
</evidence>
<dbReference type="SUPFAM" id="SSF103190">
    <property type="entry name" value="Sensory domain-like"/>
    <property type="match status" value="1"/>
</dbReference>
<evidence type="ECO:0000256" key="3">
    <source>
        <dbReference type="ARBA" id="ARBA00012438"/>
    </source>
</evidence>
<comment type="subcellular location">
    <subcellularLocation>
        <location evidence="2">Cell membrane</location>
        <topology evidence="2">Multi-pass membrane protein</topology>
    </subcellularLocation>
</comment>
<dbReference type="GO" id="GO:0007234">
    <property type="term" value="P:osmosensory signaling via phosphorelay pathway"/>
    <property type="evidence" value="ECO:0007669"/>
    <property type="project" value="TreeGrafter"/>
</dbReference>
<comment type="catalytic activity">
    <reaction evidence="1">
        <text>ATP + protein L-histidine = ADP + protein N-phospho-L-histidine.</text>
        <dbReference type="EC" id="2.7.13.3"/>
    </reaction>
</comment>
<keyword evidence="4" id="KW-1003">Cell membrane</keyword>
<dbReference type="RefSeq" id="WP_060651978.1">
    <property type="nucleotide sequence ID" value="NZ_AZXY01000005.1"/>
</dbReference>
<evidence type="ECO:0000256" key="13">
    <source>
        <dbReference type="ARBA" id="ARBA00023136"/>
    </source>
</evidence>
<evidence type="ECO:0000256" key="14">
    <source>
        <dbReference type="ARBA" id="ARBA00039401"/>
    </source>
</evidence>
<dbReference type="GO" id="GO:0005524">
    <property type="term" value="F:ATP binding"/>
    <property type="evidence" value="ECO:0007669"/>
    <property type="project" value="UniProtKB-KW"/>
</dbReference>
<keyword evidence="11" id="KW-1133">Transmembrane helix</keyword>
<evidence type="ECO:0000256" key="15">
    <source>
        <dbReference type="SAM" id="SignalP"/>
    </source>
</evidence>
<dbReference type="InterPro" id="IPR004358">
    <property type="entry name" value="Sig_transdc_His_kin-like_C"/>
</dbReference>
<keyword evidence="13" id="KW-0472">Membrane</keyword>
<keyword evidence="15" id="KW-0732">Signal</keyword>
<evidence type="ECO:0000256" key="1">
    <source>
        <dbReference type="ARBA" id="ARBA00000085"/>
    </source>
</evidence>
<evidence type="ECO:0000256" key="11">
    <source>
        <dbReference type="ARBA" id="ARBA00022989"/>
    </source>
</evidence>
<feature type="domain" description="Histidine kinase" evidence="16">
    <location>
        <begin position="441"/>
        <end position="555"/>
    </location>
</feature>
<dbReference type="GO" id="GO:0030295">
    <property type="term" value="F:protein kinase activator activity"/>
    <property type="evidence" value="ECO:0007669"/>
    <property type="project" value="TreeGrafter"/>
</dbReference>
<keyword evidence="10" id="KW-0067">ATP-binding</keyword>
<feature type="signal peptide" evidence="15">
    <location>
        <begin position="1"/>
        <end position="27"/>
    </location>
</feature>
<sequence length="566" mass="59690">MKLRTQVLLLQSAVVAVALGIGFTVFATTTEDRVTDEHGQRALAIARSVSADPTVRDEVARYSAADDGVVSPDNPELASGAVQQAAEAVRTATGALFVVVTDDQGLRLAHPDPEQLGRRVSTDPTEALAGREVVTSESGTLGDSVRAKVPVTDPDSGRVVGEVSVGIATDRVRADLRSDLADAVLIALAALVCGAVGSLLLANRWKRLTLGLEPEQLTELVREQEVVLHGISDGVVGTDARGIVTVVNAEARRLLDLDDGSGRSVGLDDGIGRSVDTLGMTPRLLDVLRSADGIPVAATTGDRVVVAVSRRVVRDGRDLGTVMSVRDRTDIETLTRELDAVKAMSTALRAQRHEFANRLHLLDGLLRRGHAEQALEYIEQILGSGPLGEQLEGIDAITDPYLHAFLVAKAAHAREQKVTLVLGENTWVHATVRAPVDVTTVLGNLLDNAIEAARTSGRTPAEVEVELMEDGADLHVSVADTGDGVDPALPDVFVEGATTRSDPTVPGGRGMGLALARRIARLHGGDVVLADHGGQRTPENPTGGAVFLATLPGMLDERDTGWAERI</sequence>
<accession>A0A0V9UKM1</accession>
<evidence type="ECO:0000256" key="5">
    <source>
        <dbReference type="ARBA" id="ARBA00022553"/>
    </source>
</evidence>
<dbReference type="PATRIC" id="fig|1441730.3.peg.2392"/>
<dbReference type="InterPro" id="IPR029151">
    <property type="entry name" value="Sensor-like_sf"/>
</dbReference>
<dbReference type="InterPro" id="IPR036890">
    <property type="entry name" value="HATPase_C_sf"/>
</dbReference>
<evidence type="ECO:0000256" key="9">
    <source>
        <dbReference type="ARBA" id="ARBA00022777"/>
    </source>
</evidence>
<name>A0A0V9UKM1_9NOCA</name>
<keyword evidence="9 17" id="KW-0418">Kinase</keyword>
<dbReference type="GO" id="GO:0000155">
    <property type="term" value="F:phosphorelay sensor kinase activity"/>
    <property type="evidence" value="ECO:0007669"/>
    <property type="project" value="InterPro"/>
</dbReference>
<dbReference type="Gene3D" id="3.30.565.10">
    <property type="entry name" value="Histidine kinase-like ATPase, C-terminal domain"/>
    <property type="match status" value="1"/>
</dbReference>
<evidence type="ECO:0000256" key="12">
    <source>
        <dbReference type="ARBA" id="ARBA00023012"/>
    </source>
</evidence>
<evidence type="ECO:0000256" key="7">
    <source>
        <dbReference type="ARBA" id="ARBA00022692"/>
    </source>
</evidence>
<dbReference type="EC" id="2.7.13.3" evidence="3"/>
<dbReference type="InterPro" id="IPR039506">
    <property type="entry name" value="SPOB_a"/>
</dbReference>
<evidence type="ECO:0000256" key="4">
    <source>
        <dbReference type="ARBA" id="ARBA00022475"/>
    </source>
</evidence>